<feature type="transmembrane region" description="Helical" evidence="1">
    <location>
        <begin position="38"/>
        <end position="58"/>
    </location>
</feature>
<dbReference type="EMBL" id="BRXW01000121">
    <property type="protein sequence ID" value="GMI08194.1"/>
    <property type="molecule type" value="Genomic_DNA"/>
</dbReference>
<gene>
    <name evidence="2" type="ORF">TrLO_g368</name>
</gene>
<protein>
    <submittedName>
        <fullName evidence="2">Uncharacterized protein</fullName>
    </submittedName>
</protein>
<dbReference type="Proteomes" id="UP001165122">
    <property type="component" value="Unassembled WGS sequence"/>
</dbReference>
<name>A0A9W7FAX8_9STRA</name>
<keyword evidence="1" id="KW-0472">Membrane</keyword>
<dbReference type="AlphaFoldDB" id="A0A9W7FAX8"/>
<reference evidence="3" key="1">
    <citation type="journal article" date="2023" name="Commun. Biol.">
        <title>Genome analysis of Parmales, the sister group of diatoms, reveals the evolutionary specialization of diatoms from phago-mixotrophs to photoautotrophs.</title>
        <authorList>
            <person name="Ban H."/>
            <person name="Sato S."/>
            <person name="Yoshikawa S."/>
            <person name="Yamada K."/>
            <person name="Nakamura Y."/>
            <person name="Ichinomiya M."/>
            <person name="Sato N."/>
            <person name="Blanc-Mathieu R."/>
            <person name="Endo H."/>
            <person name="Kuwata A."/>
            <person name="Ogata H."/>
        </authorList>
    </citation>
    <scope>NUCLEOTIDE SEQUENCE [LARGE SCALE GENOMIC DNA]</scope>
    <source>
        <strain evidence="3">NIES 3700</strain>
    </source>
</reference>
<evidence type="ECO:0000256" key="1">
    <source>
        <dbReference type="SAM" id="Phobius"/>
    </source>
</evidence>
<organism evidence="2 3">
    <name type="scientific">Triparma laevis f. longispina</name>
    <dbReference type="NCBI Taxonomy" id="1714387"/>
    <lineage>
        <taxon>Eukaryota</taxon>
        <taxon>Sar</taxon>
        <taxon>Stramenopiles</taxon>
        <taxon>Ochrophyta</taxon>
        <taxon>Bolidophyceae</taxon>
        <taxon>Parmales</taxon>
        <taxon>Triparmaceae</taxon>
        <taxon>Triparma</taxon>
    </lineage>
</organism>
<dbReference type="OrthoDB" id="10016939at2759"/>
<keyword evidence="1" id="KW-0812">Transmembrane</keyword>
<comment type="caution">
    <text evidence="2">The sequence shown here is derived from an EMBL/GenBank/DDBJ whole genome shotgun (WGS) entry which is preliminary data.</text>
</comment>
<evidence type="ECO:0000313" key="2">
    <source>
        <dbReference type="EMBL" id="GMI08194.1"/>
    </source>
</evidence>
<proteinExistence type="predicted"/>
<keyword evidence="3" id="KW-1185">Reference proteome</keyword>
<sequence>MSMKKAGGLKGFLTKVSASAQKAWSTASPWGFLAYSKLTYTGFLLSTSLFVTLIPLIMEIDREGQTLKLEKLQVSDFKAKGYTDNQLLQMGFSETALYNPSVL</sequence>
<keyword evidence="1" id="KW-1133">Transmembrane helix</keyword>
<evidence type="ECO:0000313" key="3">
    <source>
        <dbReference type="Proteomes" id="UP001165122"/>
    </source>
</evidence>
<accession>A0A9W7FAX8</accession>